<evidence type="ECO:0000256" key="3">
    <source>
        <dbReference type="ARBA" id="ARBA00013014"/>
    </source>
</evidence>
<keyword evidence="14" id="KW-1185">Reference proteome</keyword>
<dbReference type="Proteomes" id="UP000549250">
    <property type="component" value="Unassembled WGS sequence"/>
</dbReference>
<dbReference type="Gene3D" id="3.40.50.720">
    <property type="entry name" value="NAD(P)-binding Rossmann-like Domain"/>
    <property type="match status" value="1"/>
</dbReference>
<dbReference type="InterPro" id="IPR051402">
    <property type="entry name" value="KPR-Related"/>
</dbReference>
<feature type="domain" description="Ketopantoate reductase C-terminal" evidence="12">
    <location>
        <begin position="185"/>
        <end position="303"/>
    </location>
</feature>
<evidence type="ECO:0000256" key="8">
    <source>
        <dbReference type="ARBA" id="ARBA00032024"/>
    </source>
</evidence>
<dbReference type="NCBIfam" id="TIGR00745">
    <property type="entry name" value="apbA_panE"/>
    <property type="match status" value="1"/>
</dbReference>
<keyword evidence="5 10" id="KW-0566">Pantothenate biosynthesis</keyword>
<evidence type="ECO:0000256" key="9">
    <source>
        <dbReference type="ARBA" id="ARBA00048793"/>
    </source>
</evidence>
<evidence type="ECO:0000256" key="4">
    <source>
        <dbReference type="ARBA" id="ARBA00019465"/>
    </source>
</evidence>
<organism evidence="13 14">
    <name type="scientific">Azomonas macrocytogenes</name>
    <name type="common">Azotobacter macrocytogenes</name>
    <dbReference type="NCBI Taxonomy" id="69962"/>
    <lineage>
        <taxon>Bacteria</taxon>
        <taxon>Pseudomonadati</taxon>
        <taxon>Pseudomonadota</taxon>
        <taxon>Gammaproteobacteria</taxon>
        <taxon>Pseudomonadales</taxon>
        <taxon>Pseudomonadaceae</taxon>
        <taxon>Azomonas</taxon>
    </lineage>
</organism>
<protein>
    <recommendedName>
        <fullName evidence="4 10">2-dehydropantoate 2-reductase</fullName>
        <ecNumber evidence="3 10">1.1.1.169</ecNumber>
    </recommendedName>
    <alternativeName>
        <fullName evidence="8 10">Ketopantoate reductase</fullName>
    </alternativeName>
</protein>
<evidence type="ECO:0000256" key="1">
    <source>
        <dbReference type="ARBA" id="ARBA00004994"/>
    </source>
</evidence>
<sequence>MSIEKTVLVIGGGSLGLYIAGRLSLAGKPVTVAQRNGAAAQDAGITAEGDEHWQAPQVRYTPFDELQGPFAQVVVAVKSHDLDELLPRLVELGNADTEYLFLQNGIPWWWSHRDGEISGAPLLARTVAVIVHHAVERIAPGRIRVRRTGNDRYICARIQGQPDAPLQALVAEWHQAGIAAVSSADIRREVWTKLMGNATLNPLSAITGATTGALARTPHTRSVLLAGMTEIFRLAELDGCTLSTTPEVRVQRAEEVGETRTSMLQDRLAGRRLETQALLAVPIAIAERHGEPVPVLRTLLGCLVFAQADAGRAQ</sequence>
<dbReference type="GO" id="GO:0008677">
    <property type="term" value="F:2-dehydropantoate 2-reductase activity"/>
    <property type="evidence" value="ECO:0007669"/>
    <property type="project" value="UniProtKB-EC"/>
</dbReference>
<dbReference type="PANTHER" id="PTHR21708:SF26">
    <property type="entry name" value="2-DEHYDROPANTOATE 2-REDUCTASE"/>
    <property type="match status" value="1"/>
</dbReference>
<reference evidence="13 14" key="1">
    <citation type="submission" date="2020-08" db="EMBL/GenBank/DDBJ databases">
        <title>Genomic Encyclopedia of Type Strains, Phase III (KMG-III): the genomes of soil and plant-associated and newly described type strains.</title>
        <authorList>
            <person name="Whitman W."/>
        </authorList>
    </citation>
    <scope>NUCLEOTIDE SEQUENCE [LARGE SCALE GENOMIC DNA]</scope>
    <source>
        <strain evidence="13 14">CECT 4462</strain>
    </source>
</reference>
<evidence type="ECO:0000259" key="11">
    <source>
        <dbReference type="Pfam" id="PF02558"/>
    </source>
</evidence>
<evidence type="ECO:0000256" key="2">
    <source>
        <dbReference type="ARBA" id="ARBA00007870"/>
    </source>
</evidence>
<evidence type="ECO:0000313" key="14">
    <source>
        <dbReference type="Proteomes" id="UP000549250"/>
    </source>
</evidence>
<evidence type="ECO:0000256" key="6">
    <source>
        <dbReference type="ARBA" id="ARBA00022857"/>
    </source>
</evidence>
<dbReference type="InterPro" id="IPR008927">
    <property type="entry name" value="6-PGluconate_DH-like_C_sf"/>
</dbReference>
<evidence type="ECO:0000256" key="10">
    <source>
        <dbReference type="RuleBase" id="RU362068"/>
    </source>
</evidence>
<dbReference type="InterPro" id="IPR036291">
    <property type="entry name" value="NAD(P)-bd_dom_sf"/>
</dbReference>
<dbReference type="SUPFAM" id="SSF51735">
    <property type="entry name" value="NAD(P)-binding Rossmann-fold domains"/>
    <property type="match status" value="1"/>
</dbReference>
<dbReference type="RefSeq" id="WP_183167867.1">
    <property type="nucleotide sequence ID" value="NZ_JACHXI010000023.1"/>
</dbReference>
<dbReference type="AlphaFoldDB" id="A0A839TAF1"/>
<evidence type="ECO:0000256" key="5">
    <source>
        <dbReference type="ARBA" id="ARBA00022655"/>
    </source>
</evidence>
<proteinExistence type="inferred from homology"/>
<accession>A0A839TAF1</accession>
<dbReference type="PANTHER" id="PTHR21708">
    <property type="entry name" value="PROBABLE 2-DEHYDROPANTOATE 2-REDUCTASE"/>
    <property type="match status" value="1"/>
</dbReference>
<evidence type="ECO:0000259" key="12">
    <source>
        <dbReference type="Pfam" id="PF08546"/>
    </source>
</evidence>
<dbReference type="GO" id="GO:0005737">
    <property type="term" value="C:cytoplasm"/>
    <property type="evidence" value="ECO:0007669"/>
    <property type="project" value="TreeGrafter"/>
</dbReference>
<dbReference type="UniPathway" id="UPA00028">
    <property type="reaction ID" value="UER00004"/>
</dbReference>
<name>A0A839TAF1_AZOMA</name>
<evidence type="ECO:0000256" key="7">
    <source>
        <dbReference type="ARBA" id="ARBA00023002"/>
    </source>
</evidence>
<dbReference type="EC" id="1.1.1.169" evidence="3 10"/>
<keyword evidence="6 10" id="KW-0521">NADP</keyword>
<comment type="function">
    <text evidence="10">Catalyzes the NADPH-dependent reduction of ketopantoate into pantoic acid.</text>
</comment>
<dbReference type="InterPro" id="IPR013328">
    <property type="entry name" value="6PGD_dom2"/>
</dbReference>
<dbReference type="Pfam" id="PF08546">
    <property type="entry name" value="ApbA_C"/>
    <property type="match status" value="1"/>
</dbReference>
<dbReference type="InterPro" id="IPR013752">
    <property type="entry name" value="KPA_reductase"/>
</dbReference>
<evidence type="ECO:0000313" key="13">
    <source>
        <dbReference type="EMBL" id="MBB3105015.1"/>
    </source>
</evidence>
<keyword evidence="7 10" id="KW-0560">Oxidoreductase</keyword>
<comment type="catalytic activity">
    <reaction evidence="9 10">
        <text>(R)-pantoate + NADP(+) = 2-dehydropantoate + NADPH + H(+)</text>
        <dbReference type="Rhea" id="RHEA:16233"/>
        <dbReference type="ChEBI" id="CHEBI:11561"/>
        <dbReference type="ChEBI" id="CHEBI:15378"/>
        <dbReference type="ChEBI" id="CHEBI:15980"/>
        <dbReference type="ChEBI" id="CHEBI:57783"/>
        <dbReference type="ChEBI" id="CHEBI:58349"/>
        <dbReference type="EC" id="1.1.1.169"/>
    </reaction>
</comment>
<gene>
    <name evidence="13" type="ORF">FHR87_003449</name>
</gene>
<feature type="domain" description="Ketopantoate reductase N-terminal" evidence="11">
    <location>
        <begin position="7"/>
        <end position="149"/>
    </location>
</feature>
<comment type="pathway">
    <text evidence="1 10">Cofactor biosynthesis; (R)-pantothenate biosynthesis; (R)-pantoate from 3-methyl-2-oxobutanoate: step 2/2.</text>
</comment>
<dbReference type="EMBL" id="JACHXI010000023">
    <property type="protein sequence ID" value="MBB3105015.1"/>
    <property type="molecule type" value="Genomic_DNA"/>
</dbReference>
<dbReference type="FunFam" id="1.10.1040.10:FF:000017">
    <property type="entry name" value="2-dehydropantoate 2-reductase"/>
    <property type="match status" value="1"/>
</dbReference>
<dbReference type="GO" id="GO:0015940">
    <property type="term" value="P:pantothenate biosynthetic process"/>
    <property type="evidence" value="ECO:0007669"/>
    <property type="project" value="UniProtKB-UniPathway"/>
</dbReference>
<dbReference type="Pfam" id="PF02558">
    <property type="entry name" value="ApbA"/>
    <property type="match status" value="1"/>
</dbReference>
<dbReference type="SUPFAM" id="SSF48179">
    <property type="entry name" value="6-phosphogluconate dehydrogenase C-terminal domain-like"/>
    <property type="match status" value="1"/>
</dbReference>
<comment type="caution">
    <text evidence="13">The sequence shown here is derived from an EMBL/GenBank/DDBJ whole genome shotgun (WGS) entry which is preliminary data.</text>
</comment>
<dbReference type="InterPro" id="IPR003710">
    <property type="entry name" value="ApbA"/>
</dbReference>
<dbReference type="InterPro" id="IPR013332">
    <property type="entry name" value="KPR_N"/>
</dbReference>
<dbReference type="Gene3D" id="1.10.1040.10">
    <property type="entry name" value="N-(1-d-carboxylethyl)-l-norvaline Dehydrogenase, domain 2"/>
    <property type="match status" value="1"/>
</dbReference>
<comment type="similarity">
    <text evidence="2 10">Belongs to the ketopantoate reductase family.</text>
</comment>